<proteinExistence type="predicted"/>
<evidence type="ECO:0000256" key="1">
    <source>
        <dbReference type="SAM" id="MobiDB-lite"/>
    </source>
</evidence>
<comment type="caution">
    <text evidence="2">The sequence shown here is derived from an EMBL/GenBank/DDBJ whole genome shotgun (WGS) entry which is preliminary data.</text>
</comment>
<accession>A0ABU6WUN3</accession>
<reference evidence="2 3" key="1">
    <citation type="journal article" date="2023" name="Plants (Basel)">
        <title>Bridging the Gap: Combining Genomics and Transcriptomics Approaches to Understand Stylosanthes scabra, an Orphan Legume from the Brazilian Caatinga.</title>
        <authorList>
            <person name="Ferreira-Neto J.R.C."/>
            <person name="da Silva M.D."/>
            <person name="Binneck E."/>
            <person name="de Melo N.F."/>
            <person name="da Silva R.H."/>
            <person name="de Melo A.L.T.M."/>
            <person name="Pandolfi V."/>
            <person name="Bustamante F.O."/>
            <person name="Brasileiro-Vidal A.C."/>
            <person name="Benko-Iseppon A.M."/>
        </authorList>
    </citation>
    <scope>NUCLEOTIDE SEQUENCE [LARGE SCALE GENOMIC DNA]</scope>
    <source>
        <tissue evidence="2">Leaves</tissue>
    </source>
</reference>
<gene>
    <name evidence="2" type="ORF">PIB30_097787</name>
</gene>
<organism evidence="2 3">
    <name type="scientific">Stylosanthes scabra</name>
    <dbReference type="NCBI Taxonomy" id="79078"/>
    <lineage>
        <taxon>Eukaryota</taxon>
        <taxon>Viridiplantae</taxon>
        <taxon>Streptophyta</taxon>
        <taxon>Embryophyta</taxon>
        <taxon>Tracheophyta</taxon>
        <taxon>Spermatophyta</taxon>
        <taxon>Magnoliopsida</taxon>
        <taxon>eudicotyledons</taxon>
        <taxon>Gunneridae</taxon>
        <taxon>Pentapetalae</taxon>
        <taxon>rosids</taxon>
        <taxon>fabids</taxon>
        <taxon>Fabales</taxon>
        <taxon>Fabaceae</taxon>
        <taxon>Papilionoideae</taxon>
        <taxon>50 kb inversion clade</taxon>
        <taxon>dalbergioids sensu lato</taxon>
        <taxon>Dalbergieae</taxon>
        <taxon>Pterocarpus clade</taxon>
        <taxon>Stylosanthes</taxon>
    </lineage>
</organism>
<evidence type="ECO:0000313" key="2">
    <source>
        <dbReference type="EMBL" id="MED6189619.1"/>
    </source>
</evidence>
<protein>
    <submittedName>
        <fullName evidence="2">Uncharacterized protein</fullName>
    </submittedName>
</protein>
<dbReference type="EMBL" id="JASCZI010183676">
    <property type="protein sequence ID" value="MED6189619.1"/>
    <property type="molecule type" value="Genomic_DNA"/>
</dbReference>
<name>A0ABU6WUN3_9FABA</name>
<sequence>MGRPTKKTSHPCHNPSFSYAKLKTKKQRGKPGTVSKPSSTPSLVFARKRPRPASLPSFLEVQNGGAVRVSNHAKTNDDGAAESYNQERVDVAPSVLVSAFQNDGASGNSSEVRAVATSLVQVDEPEPIAST</sequence>
<dbReference type="Proteomes" id="UP001341840">
    <property type="component" value="Unassembled WGS sequence"/>
</dbReference>
<keyword evidence="3" id="KW-1185">Reference proteome</keyword>
<feature type="compositionally biased region" description="Basic residues" evidence="1">
    <location>
        <begin position="1"/>
        <end position="10"/>
    </location>
</feature>
<evidence type="ECO:0000313" key="3">
    <source>
        <dbReference type="Proteomes" id="UP001341840"/>
    </source>
</evidence>
<feature type="region of interest" description="Disordered" evidence="1">
    <location>
        <begin position="1"/>
        <end position="57"/>
    </location>
</feature>